<dbReference type="AlphaFoldDB" id="A0A4R2T523"/>
<organism evidence="2 3">
    <name type="scientific">Serpentinicella alkaliphila</name>
    <dbReference type="NCBI Taxonomy" id="1734049"/>
    <lineage>
        <taxon>Bacteria</taxon>
        <taxon>Bacillati</taxon>
        <taxon>Bacillota</taxon>
        <taxon>Clostridia</taxon>
        <taxon>Peptostreptococcales</taxon>
        <taxon>Natronincolaceae</taxon>
        <taxon>Serpentinicella</taxon>
    </lineage>
</organism>
<keyword evidence="1" id="KW-0812">Transmembrane</keyword>
<reference evidence="2 3" key="1">
    <citation type="submission" date="2019-03" db="EMBL/GenBank/DDBJ databases">
        <title>Genomic Encyclopedia of Type Strains, Phase IV (KMG-IV): sequencing the most valuable type-strain genomes for metagenomic binning, comparative biology and taxonomic classification.</title>
        <authorList>
            <person name="Goeker M."/>
        </authorList>
    </citation>
    <scope>NUCLEOTIDE SEQUENCE [LARGE SCALE GENOMIC DNA]</scope>
    <source>
        <strain evidence="2 3">DSM 100013</strain>
    </source>
</reference>
<comment type="caution">
    <text evidence="2">The sequence shown here is derived from an EMBL/GenBank/DDBJ whole genome shotgun (WGS) entry which is preliminary data.</text>
</comment>
<evidence type="ECO:0000313" key="3">
    <source>
        <dbReference type="Proteomes" id="UP000295504"/>
    </source>
</evidence>
<dbReference type="RefSeq" id="WP_165913774.1">
    <property type="nucleotide sequence ID" value="NZ_CP058648.1"/>
</dbReference>
<proteinExistence type="predicted"/>
<accession>A0A4R2T523</accession>
<keyword evidence="1" id="KW-1133">Transmembrane helix</keyword>
<gene>
    <name evidence="2" type="ORF">EDD79_105122</name>
</gene>
<evidence type="ECO:0000256" key="1">
    <source>
        <dbReference type="SAM" id="Phobius"/>
    </source>
</evidence>
<feature type="transmembrane region" description="Helical" evidence="1">
    <location>
        <begin position="17"/>
        <end position="38"/>
    </location>
</feature>
<dbReference type="EMBL" id="SLYC01000051">
    <property type="protein sequence ID" value="TCP96466.1"/>
    <property type="molecule type" value="Genomic_DNA"/>
</dbReference>
<protein>
    <submittedName>
        <fullName evidence="2">Uncharacterized protein</fullName>
    </submittedName>
</protein>
<dbReference type="Proteomes" id="UP000295504">
    <property type="component" value="Unassembled WGS sequence"/>
</dbReference>
<keyword evidence="3" id="KW-1185">Reference proteome</keyword>
<keyword evidence="1" id="KW-0472">Membrane</keyword>
<name>A0A4R2T523_9FIRM</name>
<sequence length="56" mass="6666">MYYRVGMSVAEYFTTEFSARAIIFTAVYSIGSILYSLYKWNRVKNKYKKYRSESLA</sequence>
<evidence type="ECO:0000313" key="2">
    <source>
        <dbReference type="EMBL" id="TCP96466.1"/>
    </source>
</evidence>